<dbReference type="AlphaFoldDB" id="A0A2R3Z2R5"/>
<keyword evidence="5" id="KW-1185">Reference proteome</keyword>
<dbReference type="SUPFAM" id="SSF55729">
    <property type="entry name" value="Acyl-CoA N-acyltransferases (Nat)"/>
    <property type="match status" value="1"/>
</dbReference>
<evidence type="ECO:0000259" key="3">
    <source>
        <dbReference type="PROSITE" id="PS51186"/>
    </source>
</evidence>
<dbReference type="InterPro" id="IPR016181">
    <property type="entry name" value="Acyl_CoA_acyltransferase"/>
</dbReference>
<organism evidence="4 5">
    <name type="scientific">Christiangramia fulva</name>
    <dbReference type="NCBI Taxonomy" id="2126553"/>
    <lineage>
        <taxon>Bacteria</taxon>
        <taxon>Pseudomonadati</taxon>
        <taxon>Bacteroidota</taxon>
        <taxon>Flavobacteriia</taxon>
        <taxon>Flavobacteriales</taxon>
        <taxon>Flavobacteriaceae</taxon>
        <taxon>Christiangramia</taxon>
    </lineage>
</organism>
<dbReference type="GO" id="GO:0016747">
    <property type="term" value="F:acyltransferase activity, transferring groups other than amino-acyl groups"/>
    <property type="evidence" value="ECO:0007669"/>
    <property type="project" value="InterPro"/>
</dbReference>
<dbReference type="OrthoDB" id="9797456at2"/>
<evidence type="ECO:0000313" key="4">
    <source>
        <dbReference type="EMBL" id="AVR44573.1"/>
    </source>
</evidence>
<feature type="domain" description="N-acetyltransferase" evidence="3">
    <location>
        <begin position="1"/>
        <end position="150"/>
    </location>
</feature>
<evidence type="ECO:0000256" key="2">
    <source>
        <dbReference type="ARBA" id="ARBA00023315"/>
    </source>
</evidence>
<gene>
    <name evidence="4" type="ORF">C7S20_04445</name>
</gene>
<dbReference type="CDD" id="cd04301">
    <property type="entry name" value="NAT_SF"/>
    <property type="match status" value="1"/>
</dbReference>
<accession>A0A2R3Z2R5</accession>
<reference evidence="5" key="1">
    <citation type="submission" date="2018-03" db="EMBL/GenBank/DDBJ databases">
        <title>Gramella fulva sp. nov., isolated from a dry surface of tidal flat.</title>
        <authorList>
            <person name="Hwang S.H."/>
            <person name="Hwang W.M."/>
            <person name="Kang K."/>
            <person name="Ahn T.-Y."/>
        </authorList>
    </citation>
    <scope>NUCLEOTIDE SEQUENCE [LARGE SCALE GENOMIC DNA]</scope>
    <source>
        <strain evidence="5">SH35</strain>
    </source>
</reference>
<dbReference type="PANTHER" id="PTHR43800:SF1">
    <property type="entry name" value="PEPTIDYL-LYSINE N-ACETYLTRANSFERASE YJAB"/>
    <property type="match status" value="1"/>
</dbReference>
<proteinExistence type="predicted"/>
<dbReference type="Pfam" id="PF13673">
    <property type="entry name" value="Acetyltransf_10"/>
    <property type="match status" value="1"/>
</dbReference>
<evidence type="ECO:0000256" key="1">
    <source>
        <dbReference type="ARBA" id="ARBA00022679"/>
    </source>
</evidence>
<name>A0A2R3Z2R5_9FLAO</name>
<dbReference type="Gene3D" id="3.40.630.30">
    <property type="match status" value="1"/>
</dbReference>
<dbReference type="Proteomes" id="UP000241507">
    <property type="component" value="Chromosome"/>
</dbReference>
<protein>
    <submittedName>
        <fullName evidence="4">GNAT family N-acetyltransferase</fullName>
    </submittedName>
</protein>
<keyword evidence="2" id="KW-0012">Acyltransferase</keyword>
<dbReference type="RefSeq" id="WP_107011351.1">
    <property type="nucleotide sequence ID" value="NZ_CP028136.1"/>
</dbReference>
<dbReference type="EMBL" id="CP028136">
    <property type="protein sequence ID" value="AVR44573.1"/>
    <property type="molecule type" value="Genomic_DNA"/>
</dbReference>
<sequence length="150" mass="17041">MIKKLDHQNIATARKIRAVFQVSYAVEAELLKAADFPPLKRPLEGFTGSSNEFFGFFEEKELAGVMEIDEKKDSVHIQSLVVQPKFFRKGIGKKLVDFAFSNYKTKLFTVETGAANGPATNLYLQTGFTKLEEFDTDHGIRKVRFEKPFI</sequence>
<evidence type="ECO:0000313" key="5">
    <source>
        <dbReference type="Proteomes" id="UP000241507"/>
    </source>
</evidence>
<dbReference type="KEGG" id="grs:C7S20_04445"/>
<dbReference type="InterPro" id="IPR000182">
    <property type="entry name" value="GNAT_dom"/>
</dbReference>
<dbReference type="PANTHER" id="PTHR43800">
    <property type="entry name" value="PEPTIDYL-LYSINE N-ACETYLTRANSFERASE YJAB"/>
    <property type="match status" value="1"/>
</dbReference>
<dbReference type="PROSITE" id="PS51186">
    <property type="entry name" value="GNAT"/>
    <property type="match status" value="1"/>
</dbReference>
<keyword evidence="1 4" id="KW-0808">Transferase</keyword>